<evidence type="ECO:0000256" key="10">
    <source>
        <dbReference type="SAM" id="MobiDB-lite"/>
    </source>
</evidence>
<dbReference type="SUPFAM" id="SSF57716">
    <property type="entry name" value="Glucocorticoid receptor-like (DNA-binding domain)"/>
    <property type="match status" value="2"/>
</dbReference>
<dbReference type="GO" id="GO:0034757">
    <property type="term" value="P:negative regulation of iron ion transport"/>
    <property type="evidence" value="ECO:0007669"/>
    <property type="project" value="UniProtKB-ARBA"/>
</dbReference>
<feature type="region of interest" description="Disordered" evidence="10">
    <location>
        <begin position="165"/>
        <end position="185"/>
    </location>
</feature>
<keyword evidence="8" id="KW-0539">Nucleus</keyword>
<evidence type="ECO:0000256" key="4">
    <source>
        <dbReference type="ARBA" id="ARBA00022771"/>
    </source>
</evidence>
<feature type="compositionally biased region" description="Low complexity" evidence="10">
    <location>
        <begin position="446"/>
        <end position="456"/>
    </location>
</feature>
<dbReference type="PANTHER" id="PTHR10071">
    <property type="entry name" value="TRANSCRIPTION FACTOR GATA FAMILY MEMBER"/>
    <property type="match status" value="1"/>
</dbReference>
<keyword evidence="2" id="KW-0479">Metal-binding</keyword>
<comment type="subcellular location">
    <subcellularLocation>
        <location evidence="1">Nucleus</location>
    </subcellularLocation>
</comment>
<dbReference type="GO" id="GO:0045944">
    <property type="term" value="P:positive regulation of transcription by RNA polymerase II"/>
    <property type="evidence" value="ECO:0007669"/>
    <property type="project" value="TreeGrafter"/>
</dbReference>
<dbReference type="InterPro" id="IPR013088">
    <property type="entry name" value="Znf_NHR/GATA"/>
</dbReference>
<feature type="region of interest" description="Disordered" evidence="10">
    <location>
        <begin position="446"/>
        <end position="480"/>
    </location>
</feature>
<feature type="region of interest" description="Disordered" evidence="10">
    <location>
        <begin position="500"/>
        <end position="564"/>
    </location>
</feature>
<gene>
    <name evidence="12" type="ORF">B0T20DRAFT_452217</name>
</gene>
<dbReference type="GO" id="GO:0000122">
    <property type="term" value="P:negative regulation of transcription by RNA polymerase II"/>
    <property type="evidence" value="ECO:0007669"/>
    <property type="project" value="TreeGrafter"/>
</dbReference>
<dbReference type="Proteomes" id="UP001281003">
    <property type="component" value="Unassembled WGS sequence"/>
</dbReference>
<evidence type="ECO:0000256" key="6">
    <source>
        <dbReference type="ARBA" id="ARBA00023015"/>
    </source>
</evidence>
<feature type="domain" description="GATA-type" evidence="11">
    <location>
        <begin position="112"/>
        <end position="169"/>
    </location>
</feature>
<dbReference type="Pfam" id="PF00320">
    <property type="entry name" value="GATA"/>
    <property type="match status" value="2"/>
</dbReference>
<dbReference type="SMART" id="SM00401">
    <property type="entry name" value="ZnF_GATA"/>
    <property type="match status" value="2"/>
</dbReference>
<feature type="compositionally biased region" description="Basic and acidic residues" evidence="10">
    <location>
        <begin position="551"/>
        <end position="564"/>
    </location>
</feature>
<dbReference type="GO" id="GO:0006879">
    <property type="term" value="P:intracellular iron ion homeostasis"/>
    <property type="evidence" value="ECO:0007669"/>
    <property type="project" value="UniProtKB-ARBA"/>
</dbReference>
<feature type="region of interest" description="Disordered" evidence="10">
    <location>
        <begin position="335"/>
        <end position="424"/>
    </location>
</feature>
<feature type="region of interest" description="Disordered" evidence="10">
    <location>
        <begin position="1"/>
        <end position="94"/>
    </location>
</feature>
<dbReference type="PROSITE" id="PS00344">
    <property type="entry name" value="GATA_ZN_FINGER_1"/>
    <property type="match status" value="2"/>
</dbReference>
<evidence type="ECO:0000256" key="7">
    <source>
        <dbReference type="ARBA" id="ARBA00023163"/>
    </source>
</evidence>
<reference evidence="12" key="1">
    <citation type="journal article" date="2023" name="Mol. Phylogenet. Evol.">
        <title>Genome-scale phylogeny and comparative genomics of the fungal order Sordariales.</title>
        <authorList>
            <person name="Hensen N."/>
            <person name="Bonometti L."/>
            <person name="Westerberg I."/>
            <person name="Brannstrom I.O."/>
            <person name="Guillou S."/>
            <person name="Cros-Aarteil S."/>
            <person name="Calhoun S."/>
            <person name="Haridas S."/>
            <person name="Kuo A."/>
            <person name="Mondo S."/>
            <person name="Pangilinan J."/>
            <person name="Riley R."/>
            <person name="LaButti K."/>
            <person name="Andreopoulos B."/>
            <person name="Lipzen A."/>
            <person name="Chen C."/>
            <person name="Yan M."/>
            <person name="Daum C."/>
            <person name="Ng V."/>
            <person name="Clum A."/>
            <person name="Steindorff A."/>
            <person name="Ohm R.A."/>
            <person name="Martin F."/>
            <person name="Silar P."/>
            <person name="Natvig D.O."/>
            <person name="Lalanne C."/>
            <person name="Gautier V."/>
            <person name="Ament-Velasquez S.L."/>
            <person name="Kruys A."/>
            <person name="Hutchinson M.I."/>
            <person name="Powell A.J."/>
            <person name="Barry K."/>
            <person name="Miller A.N."/>
            <person name="Grigoriev I.V."/>
            <person name="Debuchy R."/>
            <person name="Gladieux P."/>
            <person name="Hiltunen Thoren M."/>
            <person name="Johannesson H."/>
        </authorList>
    </citation>
    <scope>NUCLEOTIDE SEQUENCE</scope>
    <source>
        <strain evidence="12">FGSC 1904</strain>
    </source>
</reference>
<evidence type="ECO:0000256" key="8">
    <source>
        <dbReference type="ARBA" id="ARBA00023242"/>
    </source>
</evidence>
<dbReference type="InterPro" id="IPR039355">
    <property type="entry name" value="Transcription_factor_GATA"/>
</dbReference>
<comment type="caution">
    <text evidence="12">The sequence shown here is derived from an EMBL/GenBank/DDBJ whole genome shotgun (WGS) entry which is preliminary data.</text>
</comment>
<dbReference type="GO" id="GO:0005634">
    <property type="term" value="C:nucleus"/>
    <property type="evidence" value="ECO:0007669"/>
    <property type="project" value="UniProtKB-SubCell"/>
</dbReference>
<evidence type="ECO:0000256" key="9">
    <source>
        <dbReference type="PROSITE-ProRule" id="PRU00094"/>
    </source>
</evidence>
<dbReference type="FunFam" id="3.30.50.10:FF:000007">
    <property type="entry name" value="Nitrogen regulatory AreA, N-terminal"/>
    <property type="match status" value="1"/>
</dbReference>
<name>A0AAE0PHT8_SORBR</name>
<feature type="compositionally biased region" description="Polar residues" evidence="10">
    <location>
        <begin position="396"/>
        <end position="415"/>
    </location>
</feature>
<organism evidence="12 13">
    <name type="scientific">Sordaria brevicollis</name>
    <dbReference type="NCBI Taxonomy" id="83679"/>
    <lineage>
        <taxon>Eukaryota</taxon>
        <taxon>Fungi</taxon>
        <taxon>Dikarya</taxon>
        <taxon>Ascomycota</taxon>
        <taxon>Pezizomycotina</taxon>
        <taxon>Sordariomycetes</taxon>
        <taxon>Sordariomycetidae</taxon>
        <taxon>Sordariales</taxon>
        <taxon>Sordariaceae</taxon>
        <taxon>Sordaria</taxon>
    </lineage>
</organism>
<dbReference type="PROSITE" id="PS50114">
    <property type="entry name" value="GATA_ZN_FINGER_2"/>
    <property type="match status" value="2"/>
</dbReference>
<keyword evidence="7" id="KW-0804">Transcription</keyword>
<evidence type="ECO:0000256" key="1">
    <source>
        <dbReference type="ARBA" id="ARBA00004123"/>
    </source>
</evidence>
<evidence type="ECO:0000313" key="12">
    <source>
        <dbReference type="EMBL" id="KAK3400094.1"/>
    </source>
</evidence>
<evidence type="ECO:0000256" key="5">
    <source>
        <dbReference type="ARBA" id="ARBA00022833"/>
    </source>
</evidence>
<accession>A0AAE0PHT8</accession>
<dbReference type="FunFam" id="3.30.50.10:FF:000039">
    <property type="entry name" value="Siderophore transcription factor SreA"/>
    <property type="match status" value="1"/>
</dbReference>
<dbReference type="PANTHER" id="PTHR10071:SF335">
    <property type="entry name" value="IRON-SENSING TRANSCRIPTIONAL REPRESSOR-RELATED"/>
    <property type="match status" value="1"/>
</dbReference>
<dbReference type="GO" id="GO:0000981">
    <property type="term" value="F:DNA-binding transcription factor activity, RNA polymerase II-specific"/>
    <property type="evidence" value="ECO:0007669"/>
    <property type="project" value="TreeGrafter"/>
</dbReference>
<evidence type="ECO:0000256" key="2">
    <source>
        <dbReference type="ARBA" id="ARBA00022723"/>
    </source>
</evidence>
<dbReference type="GO" id="GO:0000978">
    <property type="term" value="F:RNA polymerase II cis-regulatory region sequence-specific DNA binding"/>
    <property type="evidence" value="ECO:0007669"/>
    <property type="project" value="TreeGrafter"/>
</dbReference>
<reference evidence="12" key="2">
    <citation type="submission" date="2023-07" db="EMBL/GenBank/DDBJ databases">
        <authorList>
            <consortium name="Lawrence Berkeley National Laboratory"/>
            <person name="Haridas S."/>
            <person name="Hensen N."/>
            <person name="Bonometti L."/>
            <person name="Westerberg I."/>
            <person name="Brannstrom I.O."/>
            <person name="Guillou S."/>
            <person name="Cros-Aarteil S."/>
            <person name="Calhoun S."/>
            <person name="Kuo A."/>
            <person name="Mondo S."/>
            <person name="Pangilinan J."/>
            <person name="Riley R."/>
            <person name="LaButti K."/>
            <person name="Andreopoulos B."/>
            <person name="Lipzen A."/>
            <person name="Chen C."/>
            <person name="Yanf M."/>
            <person name="Daum C."/>
            <person name="Ng V."/>
            <person name="Clum A."/>
            <person name="Steindorff A."/>
            <person name="Ohm R."/>
            <person name="Martin F."/>
            <person name="Silar P."/>
            <person name="Natvig D."/>
            <person name="Lalanne C."/>
            <person name="Gautier V."/>
            <person name="Ament-velasquez S.L."/>
            <person name="Kruys A."/>
            <person name="Hutchinson M.I."/>
            <person name="Powell A.J."/>
            <person name="Barry K."/>
            <person name="Miller A.N."/>
            <person name="Grigoriev I.V."/>
            <person name="Debuchy R."/>
            <person name="Gladieux P."/>
            <person name="Thoren M.H."/>
            <person name="Johannesson H."/>
        </authorList>
    </citation>
    <scope>NUCLEOTIDE SEQUENCE</scope>
    <source>
        <strain evidence="12">FGSC 1904</strain>
    </source>
</reference>
<dbReference type="CDD" id="cd00202">
    <property type="entry name" value="ZnF_GATA"/>
    <property type="match status" value="2"/>
</dbReference>
<dbReference type="InterPro" id="IPR000679">
    <property type="entry name" value="Znf_GATA"/>
</dbReference>
<evidence type="ECO:0000256" key="3">
    <source>
        <dbReference type="ARBA" id="ARBA00022737"/>
    </source>
</evidence>
<keyword evidence="6" id="KW-0805">Transcription regulation</keyword>
<protein>
    <submittedName>
        <fullName evidence="12">Siderophore regulation protein</fullName>
    </submittedName>
</protein>
<keyword evidence="5" id="KW-0862">Zinc</keyword>
<dbReference type="GO" id="GO:0008270">
    <property type="term" value="F:zinc ion binding"/>
    <property type="evidence" value="ECO:0007669"/>
    <property type="project" value="UniProtKB-KW"/>
</dbReference>
<dbReference type="PRINTS" id="PR00619">
    <property type="entry name" value="GATAZNFINGER"/>
</dbReference>
<dbReference type="Gene3D" id="3.30.50.10">
    <property type="entry name" value="Erythroid Transcription Factor GATA-1, subunit A"/>
    <property type="match status" value="2"/>
</dbReference>
<evidence type="ECO:0000313" key="13">
    <source>
        <dbReference type="Proteomes" id="UP001281003"/>
    </source>
</evidence>
<feature type="domain" description="GATA-type" evidence="11">
    <location>
        <begin position="281"/>
        <end position="328"/>
    </location>
</feature>
<feature type="compositionally biased region" description="Polar residues" evidence="10">
    <location>
        <begin position="515"/>
        <end position="546"/>
    </location>
</feature>
<feature type="compositionally biased region" description="Polar residues" evidence="10">
    <location>
        <begin position="9"/>
        <end position="22"/>
    </location>
</feature>
<sequence length="594" mass="63291">MALPDDTRLMNNQTSTENNMSPGRTALPSKPSQMTENNEAPKHESTGPADKASPKSEPGPLPNSKKAGQGGRSPSVRNKSPKTLHSKPAQSSTETVGVVNVATLGLVPSVQGHAGQVCSNCGTTHTPLWRRSPQGEIICNACGLYLKARNAARPANIRRPPTVMANSVRQAPTKLSPKTTAPLMPSNPGATYVAADQTPSGTCPGGGRCNGTGGAEGCGGCPAYNNRVSKSASLNVLKCQGAAAASSKKPQPAEGSGEEPTEVDITALHVQSQNTTVVIACQNCGTTITPLWRRDEAGHTICNACGLYYKLHGVHRPVTMKKAIIKRRKRVIPAAGGEAENEPSEAADSPPPQTAPERPMEKGTVNEDGSVNLGIRRRPVRPLTLVPEDELRRNRQVSPQSSSHDLGQYHSSHINQPHHHGAHGSLTYENRLAPIHSLSLSVDRQSSLSPASFLSPSRKRSISAVENESSTNNDNESHKRLSSINSILNPVPTSQMYREASPADQLRMQQQQQQSTRSPAMSSLTPAPSPGSFSNSTVIGTPTSAPTMRGGSRDTLSDGERIKAERRAALEREAEMMRELLAAKERELAELGYD</sequence>
<keyword evidence="3" id="KW-0677">Repeat</keyword>
<dbReference type="AlphaFoldDB" id="A0AAE0PHT8"/>
<dbReference type="EMBL" id="JAUTDP010000004">
    <property type="protein sequence ID" value="KAK3400094.1"/>
    <property type="molecule type" value="Genomic_DNA"/>
</dbReference>
<evidence type="ECO:0000259" key="11">
    <source>
        <dbReference type="PROSITE" id="PS50114"/>
    </source>
</evidence>
<keyword evidence="4 9" id="KW-0863">Zinc-finger</keyword>
<proteinExistence type="predicted"/>
<keyword evidence="13" id="KW-1185">Reference proteome</keyword>